<dbReference type="EMBL" id="KM217574">
    <property type="protein sequence ID" value="AIU36862.1"/>
    <property type="molecule type" value="Genomic_DNA"/>
</dbReference>
<accession>A0A097P2C0</accession>
<evidence type="ECO:0000313" key="5">
    <source>
        <dbReference type="EMBL" id="AIU37147.1"/>
    </source>
</evidence>
<evidence type="ECO:0000313" key="13">
    <source>
        <dbReference type="EMBL" id="QGZ00079.1"/>
    </source>
</evidence>
<reference evidence="3" key="2">
    <citation type="submission" date="2014-07" db="EMBL/GenBank/DDBJ databases">
        <title>Comparative genomics of CpGV: Evolution of a crop protection agent.</title>
        <authorList>
            <person name="Radtke P.C."/>
            <person name="Jehle J.A."/>
        </authorList>
    </citation>
    <scope>NUCLEOTIDE SEQUENCE</scope>
    <source>
        <strain evidence="3">CpGV-I07</strain>
    </source>
</reference>
<evidence type="ECO:0000313" key="14">
    <source>
        <dbReference type="EMBL" id="QGZ00220.1"/>
    </source>
</evidence>
<reference evidence="8" key="3">
    <citation type="journal article" date="2019" name="Virology">
        <title>Single nucleotide polymorphism (SNP) frequencies and distribution reveal complex genetic composition of seven novel natural isolates of Cydia pomonella granulovirus.</title>
        <authorList>
            <person name="Fan J."/>
            <person name="Wennmann J.T."/>
            <person name="Wang D."/>
            <person name="Jehle J.A."/>
        </authorList>
    </citation>
    <scope>NUCLEOTIDE SEQUENCE</scope>
    <source>
        <strain evidence="8">CpGV-ALE</strain>
        <strain evidence="9">CpGV-JQ</strain>
        <strain evidence="10">CpGV-KS1</strain>
        <strain evidence="11">CpGV-KS2</strain>
        <strain evidence="12">CpGV-WW</strain>
        <strain evidence="14">CpGV-ZY</strain>
        <strain evidence="13">CpGV-ZY2</strain>
    </source>
</reference>
<dbReference type="EMBL" id="MN696171">
    <property type="protein sequence ID" value="QGZ00220.1"/>
    <property type="molecule type" value="Genomic_DNA"/>
</dbReference>
<organismHost>
    <name type="scientific">Cydia pomonella</name>
    <name type="common">Codling moth</name>
    <dbReference type="NCBI Taxonomy" id="82600"/>
</organismHost>
<protein>
    <submittedName>
        <fullName evidence="6 7 8">Lef-6</fullName>
    </submittedName>
</protein>
<evidence type="ECO:0000313" key="3">
    <source>
        <dbReference type="EMBL" id="AIU36862.1"/>
    </source>
</evidence>
<dbReference type="EMBL" id="MN696170">
    <property type="protein sequence ID" value="QGZ00079.1"/>
    <property type="molecule type" value="Genomic_DNA"/>
</dbReference>
<evidence type="ECO:0000313" key="11">
    <source>
        <dbReference type="EMBL" id="QGY99795.1"/>
    </source>
</evidence>
<evidence type="ECO:0000313" key="4">
    <source>
        <dbReference type="EMBL" id="AIU37005.1"/>
    </source>
</evidence>
<evidence type="ECO:0000313" key="7">
    <source>
        <dbReference type="EMBL" id="QDW81139.1"/>
    </source>
</evidence>
<dbReference type="EMBL" id="MN696165">
    <property type="protein sequence ID" value="QGY99369.1"/>
    <property type="molecule type" value="Genomic_DNA"/>
</dbReference>
<evidence type="ECO:0000256" key="1">
    <source>
        <dbReference type="SAM" id="MobiDB-lite"/>
    </source>
</evidence>
<evidence type="ECO:0000313" key="9">
    <source>
        <dbReference type="EMBL" id="QGY99511.1"/>
    </source>
</evidence>
<evidence type="ECO:0000313" key="8">
    <source>
        <dbReference type="EMBL" id="QGY99369.1"/>
    </source>
</evidence>
<organism evidence="6">
    <name type="scientific">Cydia pomonella granulosis virus</name>
    <name type="common">CpGV</name>
    <name type="synonym">Cydia pomonella granulovirus</name>
    <dbReference type="NCBI Taxonomy" id="28289"/>
    <lineage>
        <taxon>Viruses</taxon>
        <taxon>Viruses incertae sedis</taxon>
        <taxon>Naldaviricetes</taxon>
        <taxon>Lefavirales</taxon>
        <taxon>Baculoviridae</taxon>
        <taxon>Betabaculovirus</taxon>
        <taxon>Betabaculovirus cypomonellae</taxon>
    </lineage>
</organism>
<dbReference type="EMBL" id="MN075941">
    <property type="protein sequence ID" value="QDW81139.1"/>
    <property type="molecule type" value="Genomic_DNA"/>
</dbReference>
<dbReference type="EMBL" id="KM217575">
    <property type="protein sequence ID" value="AIU37005.1"/>
    <property type="molecule type" value="Genomic_DNA"/>
</dbReference>
<dbReference type="EMBL" id="KM217576">
    <property type="protein sequence ID" value="AIU37147.1"/>
    <property type="molecule type" value="Genomic_DNA"/>
</dbReference>
<dbReference type="EMBL" id="MN696167">
    <property type="protein sequence ID" value="QGY99653.1"/>
    <property type="molecule type" value="Genomic_DNA"/>
</dbReference>
<dbReference type="EMBL" id="KM217577">
    <property type="protein sequence ID" value="AIU37286.1"/>
    <property type="molecule type" value="Genomic_DNA"/>
</dbReference>
<dbReference type="EMBL" id="MN696168">
    <property type="protein sequence ID" value="QGY99795.1"/>
    <property type="molecule type" value="Genomic_DNA"/>
</dbReference>
<name>A0A097P2C0_GVCP</name>
<evidence type="ECO:0000313" key="6">
    <source>
        <dbReference type="EMBL" id="AIU37286.1"/>
    </source>
</evidence>
<dbReference type="EMBL" id="MN696169">
    <property type="protein sequence ID" value="QGY99935.1"/>
    <property type="molecule type" value="Genomic_DNA"/>
</dbReference>
<dbReference type="EMBL" id="MN696166">
    <property type="protein sequence ID" value="QGY99511.1"/>
    <property type="molecule type" value="Genomic_DNA"/>
</dbReference>
<evidence type="ECO:0000313" key="10">
    <source>
        <dbReference type="EMBL" id="QGY99653.1"/>
    </source>
</evidence>
<gene>
    <name evidence="6" type="primary">orf80</name>
</gene>
<evidence type="ECO:0000313" key="2">
    <source>
        <dbReference type="EMBL" id="AIU36726.1"/>
    </source>
</evidence>
<dbReference type="KEGG" id="vg:921463"/>
<evidence type="ECO:0000313" key="12">
    <source>
        <dbReference type="EMBL" id="QGY99935.1"/>
    </source>
</evidence>
<proteinExistence type="predicted"/>
<feature type="region of interest" description="Disordered" evidence="1">
    <location>
        <begin position="79"/>
        <end position="101"/>
    </location>
</feature>
<dbReference type="OrthoDB" id="22297at10239"/>
<reference evidence="6" key="1">
    <citation type="journal article" date="2014" name="Proc. Natl. Acad. Sci. U.S.A.">
        <title>Baculovirus resistance in codling moth is virus isolate-dependent and the consequence of a mutation in viral gene pe38.</title>
        <authorList>
            <person name="Gebhardt M.M."/>
            <person name="Eberle K.E."/>
            <person name="Radtke P."/>
            <person name="Jehle J.A."/>
        </authorList>
    </citation>
    <scope>NUCLEOTIDE SEQUENCE</scope>
    <source>
        <strain evidence="6">CpGV-E2</strain>
        <strain evidence="3">CpGV-I07</strain>
        <strain evidence="5">CpGV-I12</strain>
        <strain evidence="4">CpGV-M</strain>
        <strain evidence="2">CpGV-S</strain>
    </source>
</reference>
<dbReference type="EMBL" id="KM217573">
    <property type="protein sequence ID" value="AIU36726.1"/>
    <property type="molecule type" value="Genomic_DNA"/>
</dbReference>
<sequence>MLSKRIPLFINDEYPLWLTKDLMMYVGGRRVVDMVDWTVSKRNCLYIRKRCDVSTITTMKFFYPDGDVFKAHTDEHMQEIDDNDDDSSISPEDYWYDDHFV</sequence>
<reference evidence="7" key="4">
    <citation type="journal article" date="2019" name="Viruses">
        <title>Genome Analysis of A Novel South African Cydia pomonella granulovirus (CpGV-SA) with Resistance-Breaking Potential.</title>
        <authorList>
            <person name="Motsoeneng B."/>
            <person name="Jukes M.D."/>
            <person name="Knox C.M."/>
            <person name="Hill M.P."/>
            <person name="Moore S.D."/>
        </authorList>
    </citation>
    <scope>NUCLEOTIDE SEQUENCE</scope>
    <source>
        <strain evidence="7">CpGV-SA</strain>
    </source>
</reference>